<proteinExistence type="predicted"/>
<organism evidence="5">
    <name type="scientific">Clostridioides difficile</name>
    <name type="common">Peptoclostridium difficile</name>
    <dbReference type="NCBI Taxonomy" id="1496"/>
    <lineage>
        <taxon>Bacteria</taxon>
        <taxon>Bacillati</taxon>
        <taxon>Bacillota</taxon>
        <taxon>Clostridia</taxon>
        <taxon>Peptostreptococcales</taxon>
        <taxon>Peptostreptococcaceae</taxon>
        <taxon>Clostridioides</taxon>
    </lineage>
</organism>
<evidence type="ECO:0000313" key="4">
    <source>
        <dbReference type="EMBL" id="CDS88328.1"/>
    </source>
</evidence>
<name>A0A069AUZ1_CLODI</name>
<protein>
    <submittedName>
        <fullName evidence="5">Putative cell division GTPase</fullName>
    </submittedName>
</protein>
<evidence type="ECO:0000256" key="1">
    <source>
        <dbReference type="ARBA" id="ARBA00022741"/>
    </source>
</evidence>
<keyword evidence="5" id="KW-0132">Cell division</keyword>
<evidence type="ECO:0000256" key="2">
    <source>
        <dbReference type="ARBA" id="ARBA00023134"/>
    </source>
</evidence>
<evidence type="ECO:0000313" key="3">
    <source>
        <dbReference type="EMBL" id="CDS88208.1"/>
    </source>
</evidence>
<keyword evidence="2" id="KW-0342">GTP-binding</keyword>
<dbReference type="InterPro" id="IPR008280">
    <property type="entry name" value="Tub_FtsZ_C"/>
</dbReference>
<dbReference type="EMBL" id="LK932406">
    <property type="protein sequence ID" value="CDS88328.1"/>
    <property type="molecule type" value="Genomic_DNA"/>
</dbReference>
<dbReference type="RefSeq" id="WP_021366948.1">
    <property type="nucleotide sequence ID" value="NZ_BBYB01000096.1"/>
</dbReference>
<reference evidence="5" key="1">
    <citation type="submission" date="2014-07" db="EMBL/GenBank/DDBJ databases">
        <authorList>
            <person name="Monot Marc"/>
        </authorList>
    </citation>
    <scope>NUCLEOTIDE SEQUENCE</scope>
    <source>
        <strain evidence="5">7032989</strain>
        <strain evidence="4">7032994</strain>
    </source>
</reference>
<evidence type="ECO:0000313" key="5">
    <source>
        <dbReference type="EMBL" id="CDT16312.1"/>
    </source>
</evidence>
<gene>
    <name evidence="5" type="ORF">BN1095_330313</name>
    <name evidence="3" type="ORF">BN1096_670011</name>
    <name evidence="4" type="ORF">BN1097_670012</name>
</gene>
<dbReference type="GO" id="GO:0005525">
    <property type="term" value="F:GTP binding"/>
    <property type="evidence" value="ECO:0007669"/>
    <property type="project" value="UniProtKB-KW"/>
</dbReference>
<sequence length="240" mass="27630">MENFNKNAKIIGIGAEGINIINEVEEKIKANMDIEKININQEIEKEYVRSLLDGVDILFLIYSSEDKHIRDIIKAVSYMSNERRVLSIGMDCSEKENKEDLELGREFKINNDSIFKFVDLMNIMVESISDSCMINIDITDLKEATVGDKGIKYSFEEFEDTKSYSEIADILFDRMEYIGEEFISKKGIVFVEGSPEFSIMELNDLISNIQSKVEESYEVIFSLYIKENLNGNIRVGLLYN</sequence>
<accession>A0A069AUZ1</accession>
<keyword evidence="1" id="KW-0547">Nucleotide-binding</keyword>
<dbReference type="AlphaFoldDB" id="A0A069AUZ1"/>
<dbReference type="EMBL" id="LK932994">
    <property type="protein sequence ID" value="CDT16312.1"/>
    <property type="molecule type" value="Genomic_DNA"/>
</dbReference>
<dbReference type="SUPFAM" id="SSF55307">
    <property type="entry name" value="Tubulin C-terminal domain-like"/>
    <property type="match status" value="1"/>
</dbReference>
<dbReference type="GO" id="GO:0051301">
    <property type="term" value="P:cell division"/>
    <property type="evidence" value="ECO:0007669"/>
    <property type="project" value="UniProtKB-KW"/>
</dbReference>
<dbReference type="EMBL" id="LK932521">
    <property type="protein sequence ID" value="CDS88208.1"/>
    <property type="molecule type" value="Genomic_DNA"/>
</dbReference>
<keyword evidence="5" id="KW-0131">Cell cycle</keyword>
<dbReference type="Gene3D" id="3.30.1330.20">
    <property type="entry name" value="Tubulin/FtsZ, C-terminal domain"/>
    <property type="match status" value="1"/>
</dbReference>
<dbReference type="InterPro" id="IPR037103">
    <property type="entry name" value="Tubulin/FtsZ-like_C"/>
</dbReference>